<evidence type="ECO:0000256" key="6">
    <source>
        <dbReference type="HAMAP-Rule" id="MF_00050"/>
    </source>
</evidence>
<dbReference type="InterPro" id="IPR036402">
    <property type="entry name" value="EF-Ts_dimer_sf"/>
</dbReference>
<evidence type="ECO:0000256" key="5">
    <source>
        <dbReference type="ARBA" id="ARBA00025453"/>
    </source>
</evidence>
<proteinExistence type="inferred from homology"/>
<dbReference type="HAMAP" id="MF_00050">
    <property type="entry name" value="EF_Ts"/>
    <property type="match status" value="1"/>
</dbReference>
<dbReference type="InterPro" id="IPR009060">
    <property type="entry name" value="UBA-like_sf"/>
</dbReference>
<keyword evidence="3 6" id="KW-0251">Elongation factor</keyword>
<dbReference type="Proteomes" id="UP000199103">
    <property type="component" value="Chromosome I"/>
</dbReference>
<evidence type="ECO:0000256" key="3">
    <source>
        <dbReference type="ARBA" id="ARBA00022768"/>
    </source>
</evidence>
<dbReference type="Gene3D" id="1.10.8.10">
    <property type="entry name" value="DNA helicase RuvA subunit, C-terminal domain"/>
    <property type="match status" value="1"/>
</dbReference>
<evidence type="ECO:0000313" key="8">
    <source>
        <dbReference type="EMBL" id="SDS03311.1"/>
    </source>
</evidence>
<dbReference type="InterPro" id="IPR018101">
    <property type="entry name" value="Transl_elong_Ts_CS"/>
</dbReference>
<dbReference type="FunFam" id="1.10.286.20:FF:000001">
    <property type="entry name" value="Elongation factor Ts"/>
    <property type="match status" value="1"/>
</dbReference>
<evidence type="ECO:0000256" key="4">
    <source>
        <dbReference type="ARBA" id="ARBA00022917"/>
    </source>
</evidence>
<evidence type="ECO:0000259" key="7">
    <source>
        <dbReference type="Pfam" id="PF00889"/>
    </source>
</evidence>
<dbReference type="AlphaFoldDB" id="A0A1H1NWE5"/>
<keyword evidence="6" id="KW-0963">Cytoplasm</keyword>
<dbReference type="Gene3D" id="1.10.286.20">
    <property type="match status" value="1"/>
</dbReference>
<dbReference type="InterPro" id="IPR014039">
    <property type="entry name" value="Transl_elong_EFTs/EF1B_dimer"/>
</dbReference>
<comment type="subcellular location">
    <subcellularLocation>
        <location evidence="6">Cytoplasm</location>
    </subcellularLocation>
</comment>
<dbReference type="Gene3D" id="3.30.479.20">
    <property type="entry name" value="Elongation factor Ts, dimerisation domain"/>
    <property type="match status" value="2"/>
</dbReference>
<organism evidence="8 9">
    <name type="scientific">Microlunatus soli</name>
    <dbReference type="NCBI Taxonomy" id="630515"/>
    <lineage>
        <taxon>Bacteria</taxon>
        <taxon>Bacillati</taxon>
        <taxon>Actinomycetota</taxon>
        <taxon>Actinomycetes</taxon>
        <taxon>Propionibacteriales</taxon>
        <taxon>Propionibacteriaceae</taxon>
        <taxon>Microlunatus</taxon>
    </lineage>
</organism>
<protein>
    <recommendedName>
        <fullName evidence="2 6">Elongation factor Ts</fullName>
        <shortName evidence="6">EF-Ts</shortName>
    </recommendedName>
</protein>
<name>A0A1H1NWE5_9ACTN</name>
<comment type="similarity">
    <text evidence="1 6">Belongs to the EF-Ts family.</text>
</comment>
<dbReference type="OrthoDB" id="9808348at2"/>
<dbReference type="STRING" id="630515.SAMN04489812_0675"/>
<dbReference type="RefSeq" id="WP_091519849.1">
    <property type="nucleotide sequence ID" value="NZ_LT629772.1"/>
</dbReference>
<dbReference type="GO" id="GO:0003746">
    <property type="term" value="F:translation elongation factor activity"/>
    <property type="evidence" value="ECO:0007669"/>
    <property type="project" value="UniProtKB-UniRule"/>
</dbReference>
<evidence type="ECO:0000256" key="2">
    <source>
        <dbReference type="ARBA" id="ARBA00016956"/>
    </source>
</evidence>
<comment type="function">
    <text evidence="5 6">Associates with the EF-Tu.GDP complex and induces the exchange of GDP to GTP. It remains bound to the aminoacyl-tRNA.EF-Tu.GTP complex up to the GTP hydrolysis stage on the ribosome.</text>
</comment>
<gene>
    <name evidence="6" type="primary">tsf</name>
    <name evidence="8" type="ORF">SAMN04489812_0675</name>
</gene>
<feature type="domain" description="Translation elongation factor EFTs/EF1B dimerisation" evidence="7">
    <location>
        <begin position="68"/>
        <end position="271"/>
    </location>
</feature>
<dbReference type="CDD" id="cd14275">
    <property type="entry name" value="UBA_EF-Ts"/>
    <property type="match status" value="1"/>
</dbReference>
<keyword evidence="9" id="KW-1185">Reference proteome</keyword>
<dbReference type="GO" id="GO:0005737">
    <property type="term" value="C:cytoplasm"/>
    <property type="evidence" value="ECO:0007669"/>
    <property type="project" value="UniProtKB-SubCell"/>
</dbReference>
<dbReference type="PANTHER" id="PTHR11741:SF0">
    <property type="entry name" value="ELONGATION FACTOR TS, MITOCHONDRIAL"/>
    <property type="match status" value="1"/>
</dbReference>
<dbReference type="FunFam" id="1.10.8.10:FF:000001">
    <property type="entry name" value="Elongation factor Ts"/>
    <property type="match status" value="1"/>
</dbReference>
<dbReference type="EMBL" id="LT629772">
    <property type="protein sequence ID" value="SDS03311.1"/>
    <property type="molecule type" value="Genomic_DNA"/>
</dbReference>
<evidence type="ECO:0000313" key="9">
    <source>
        <dbReference type="Proteomes" id="UP000199103"/>
    </source>
</evidence>
<dbReference type="SUPFAM" id="SSF54713">
    <property type="entry name" value="Elongation factor Ts (EF-Ts), dimerisation domain"/>
    <property type="match status" value="2"/>
</dbReference>
<reference evidence="8 9" key="1">
    <citation type="submission" date="2016-10" db="EMBL/GenBank/DDBJ databases">
        <authorList>
            <person name="de Groot N.N."/>
        </authorList>
    </citation>
    <scope>NUCLEOTIDE SEQUENCE [LARGE SCALE GENOMIC DNA]</scope>
    <source>
        <strain evidence="8 9">DSM 21800</strain>
    </source>
</reference>
<dbReference type="SUPFAM" id="SSF46934">
    <property type="entry name" value="UBA-like"/>
    <property type="match status" value="1"/>
</dbReference>
<dbReference type="PANTHER" id="PTHR11741">
    <property type="entry name" value="ELONGATION FACTOR TS"/>
    <property type="match status" value="1"/>
</dbReference>
<evidence type="ECO:0000256" key="1">
    <source>
        <dbReference type="ARBA" id="ARBA00005532"/>
    </source>
</evidence>
<sequence>MATIAAADVKKLRDATGAGMMDAKKALTEADGDFEKAKDLLRVSGAAKAAKRGAERSADNGLVAAADGALIKLAAETDFVAKNGEFQSLADEIVKAVAAAKADGVEAGKAVTLSSGQTVADAVTGLAATIGEALELGGSAYVSGKSAVYLHRRDPDLPPQIGVLVEYEGDDEDAAKAVARQAAAMRPNYLNRDEVPADEVDRERRVAEEAAREQGKPEQAISKIVEGRVNSYFKDVVLLEQPSVTDPKSSVGKQLEAAGVTVTRFVRFEAGA</sequence>
<feature type="region of interest" description="Involved in Mg(2+) ion dislocation from EF-Tu" evidence="6">
    <location>
        <begin position="77"/>
        <end position="80"/>
    </location>
</feature>
<keyword evidence="4 6" id="KW-0648">Protein biosynthesis</keyword>
<dbReference type="PROSITE" id="PS01126">
    <property type="entry name" value="EF_TS_1"/>
    <property type="match status" value="1"/>
</dbReference>
<dbReference type="InterPro" id="IPR001816">
    <property type="entry name" value="Transl_elong_EFTs/EF1B"/>
</dbReference>
<accession>A0A1H1NWE5</accession>
<dbReference type="NCBIfam" id="TIGR00116">
    <property type="entry name" value="tsf"/>
    <property type="match status" value="1"/>
</dbReference>
<dbReference type="Pfam" id="PF00889">
    <property type="entry name" value="EF_TS"/>
    <property type="match status" value="1"/>
</dbReference>